<dbReference type="InterPro" id="IPR002877">
    <property type="entry name" value="RNA_MeTrfase_FtsJ_dom"/>
</dbReference>
<organism evidence="12 13">
    <name type="scientific">Pseudolycoriella hygida</name>
    <dbReference type="NCBI Taxonomy" id="35572"/>
    <lineage>
        <taxon>Eukaryota</taxon>
        <taxon>Metazoa</taxon>
        <taxon>Ecdysozoa</taxon>
        <taxon>Arthropoda</taxon>
        <taxon>Hexapoda</taxon>
        <taxon>Insecta</taxon>
        <taxon>Pterygota</taxon>
        <taxon>Neoptera</taxon>
        <taxon>Endopterygota</taxon>
        <taxon>Diptera</taxon>
        <taxon>Nematocera</taxon>
        <taxon>Sciaroidea</taxon>
        <taxon>Sciaridae</taxon>
        <taxon>Pseudolycoriella</taxon>
    </lineage>
</organism>
<evidence type="ECO:0000256" key="7">
    <source>
        <dbReference type="ARBA" id="ARBA00022946"/>
    </source>
</evidence>
<evidence type="ECO:0000256" key="3">
    <source>
        <dbReference type="ARBA" id="ARBA00022552"/>
    </source>
</evidence>
<dbReference type="InterPro" id="IPR015507">
    <property type="entry name" value="rRNA-MeTfrase_E"/>
</dbReference>
<keyword evidence="13" id="KW-1185">Reference proteome</keyword>
<reference evidence="12" key="1">
    <citation type="submission" date="2022-07" db="EMBL/GenBank/DDBJ databases">
        <authorList>
            <person name="Trinca V."/>
            <person name="Uliana J.V.C."/>
            <person name="Torres T.T."/>
            <person name="Ward R.J."/>
            <person name="Monesi N."/>
        </authorList>
    </citation>
    <scope>NUCLEOTIDE SEQUENCE</scope>
    <source>
        <strain evidence="12">HSMRA1968</strain>
        <tissue evidence="12">Whole embryos</tissue>
    </source>
</reference>
<keyword evidence="4 12" id="KW-0489">Methyltransferase</keyword>
<dbReference type="PANTHER" id="PTHR10920:SF18">
    <property type="entry name" value="RRNA METHYLTRANSFERASE 2, MITOCHONDRIAL"/>
    <property type="match status" value="1"/>
</dbReference>
<evidence type="ECO:0000259" key="11">
    <source>
        <dbReference type="Pfam" id="PF01728"/>
    </source>
</evidence>
<feature type="active site" description="Proton acceptor" evidence="10">
    <location>
        <position position="196"/>
    </location>
</feature>
<evidence type="ECO:0000256" key="6">
    <source>
        <dbReference type="ARBA" id="ARBA00022691"/>
    </source>
</evidence>
<dbReference type="Proteomes" id="UP001151699">
    <property type="component" value="Chromosome X"/>
</dbReference>
<sequence>MNTLKTLTRNFHSCGHECAKVVPKNLKGRGKSSQEWLTRQLSDPFVEKAKMMNYRCRSAFKLVEINEKHGILKPGFTVIDCGASPGSWCQVAAAETNSNKAQETKPVGLVIGIDLLQIYPIPGVHLLGNADFMKDETQQNVKSILCERKVDCVLSDMAPNATGIRNLDQENITKLSYSVLRFAVLTSSVDASLLVKLWNNGDVPQLEKDMLRFYKTVKMIKPVASRSESAEVFMLAKGFLGLKS</sequence>
<evidence type="ECO:0000256" key="4">
    <source>
        <dbReference type="ARBA" id="ARBA00022603"/>
    </source>
</evidence>
<evidence type="ECO:0000256" key="2">
    <source>
        <dbReference type="ARBA" id="ARBA00009258"/>
    </source>
</evidence>
<dbReference type="FunFam" id="3.40.50.150:FF:000129">
    <property type="entry name" value="Mitochondrial rRNA methyltransferase 2"/>
    <property type="match status" value="1"/>
</dbReference>
<feature type="domain" description="Ribosomal RNA methyltransferase FtsJ" evidence="11">
    <location>
        <begin position="54"/>
        <end position="239"/>
    </location>
</feature>
<evidence type="ECO:0000313" key="12">
    <source>
        <dbReference type="EMBL" id="KAJ6639728.1"/>
    </source>
</evidence>
<evidence type="ECO:0000256" key="5">
    <source>
        <dbReference type="ARBA" id="ARBA00022679"/>
    </source>
</evidence>
<dbReference type="InterPro" id="IPR050082">
    <property type="entry name" value="RNA_methyltr_RlmE"/>
</dbReference>
<dbReference type="PIRSF" id="PIRSF005461">
    <property type="entry name" value="23S_rRNA_mtase"/>
    <property type="match status" value="1"/>
</dbReference>
<keyword evidence="7" id="KW-0809">Transit peptide</keyword>
<evidence type="ECO:0000256" key="8">
    <source>
        <dbReference type="ARBA" id="ARBA00023128"/>
    </source>
</evidence>
<evidence type="ECO:0000256" key="1">
    <source>
        <dbReference type="ARBA" id="ARBA00004173"/>
    </source>
</evidence>
<keyword evidence="5" id="KW-0808">Transferase</keyword>
<dbReference type="GO" id="GO:0008650">
    <property type="term" value="F:rRNA (uridine-2'-O-)-methyltransferase activity"/>
    <property type="evidence" value="ECO:0007669"/>
    <property type="project" value="TreeGrafter"/>
</dbReference>
<dbReference type="AlphaFoldDB" id="A0A9Q0MXE7"/>
<dbReference type="EMBL" id="WJQU01000003">
    <property type="protein sequence ID" value="KAJ6639728.1"/>
    <property type="molecule type" value="Genomic_DNA"/>
</dbReference>
<evidence type="ECO:0000256" key="9">
    <source>
        <dbReference type="ARBA" id="ARBA00041184"/>
    </source>
</evidence>
<protein>
    <recommendedName>
        <fullName evidence="9">rRNA methyltransferase 2, mitochondrial</fullName>
    </recommendedName>
</protein>
<dbReference type="GO" id="GO:0005759">
    <property type="term" value="C:mitochondrial matrix"/>
    <property type="evidence" value="ECO:0007669"/>
    <property type="project" value="UniProtKB-ARBA"/>
</dbReference>
<evidence type="ECO:0000256" key="10">
    <source>
        <dbReference type="PIRSR" id="PIRSR005461-1"/>
    </source>
</evidence>
<dbReference type="InterPro" id="IPR029063">
    <property type="entry name" value="SAM-dependent_MTases_sf"/>
</dbReference>
<dbReference type="PANTHER" id="PTHR10920">
    <property type="entry name" value="RIBOSOMAL RNA METHYLTRANSFERASE"/>
    <property type="match status" value="1"/>
</dbReference>
<gene>
    <name evidence="12" type="ORF">Bhyg_12475</name>
</gene>
<dbReference type="HAMAP" id="MF_01547">
    <property type="entry name" value="RNA_methyltr_E"/>
    <property type="match status" value="1"/>
</dbReference>
<keyword evidence="3" id="KW-0698">rRNA processing</keyword>
<dbReference type="SUPFAM" id="SSF53335">
    <property type="entry name" value="S-adenosyl-L-methionine-dependent methyltransferases"/>
    <property type="match status" value="1"/>
</dbReference>
<keyword evidence="6 10" id="KW-0949">S-adenosyl-L-methionine</keyword>
<comment type="subcellular location">
    <subcellularLocation>
        <location evidence="1">Mitochondrion</location>
    </subcellularLocation>
</comment>
<dbReference type="GO" id="GO:1902775">
    <property type="term" value="P:mitochondrial large ribosomal subunit assembly"/>
    <property type="evidence" value="ECO:0007669"/>
    <property type="project" value="UniProtKB-ARBA"/>
</dbReference>
<comment type="caution">
    <text evidence="12">The sequence shown here is derived from an EMBL/GenBank/DDBJ whole genome shotgun (WGS) entry which is preliminary data.</text>
</comment>
<dbReference type="Pfam" id="PF01728">
    <property type="entry name" value="FtsJ"/>
    <property type="match status" value="1"/>
</dbReference>
<name>A0A9Q0MXE7_9DIPT</name>
<accession>A0A9Q0MXE7</accession>
<dbReference type="OrthoDB" id="20105at2759"/>
<comment type="similarity">
    <text evidence="2">Belongs to the class I-like SAM-binding methyltransferase superfamily. RNA methyltransferase RlmE family.</text>
</comment>
<keyword evidence="8" id="KW-0496">Mitochondrion</keyword>
<dbReference type="Gene3D" id="3.40.50.150">
    <property type="entry name" value="Vaccinia Virus protein VP39"/>
    <property type="match status" value="1"/>
</dbReference>
<evidence type="ECO:0000313" key="13">
    <source>
        <dbReference type="Proteomes" id="UP001151699"/>
    </source>
</evidence>
<proteinExistence type="inferred from homology"/>